<dbReference type="PROSITE" id="PS50883">
    <property type="entry name" value="EAL"/>
    <property type="match status" value="1"/>
</dbReference>
<feature type="transmembrane region" description="Helical" evidence="2">
    <location>
        <begin position="181"/>
        <end position="203"/>
    </location>
</feature>
<dbReference type="SMART" id="SM00052">
    <property type="entry name" value="EAL"/>
    <property type="match status" value="1"/>
</dbReference>
<keyword evidence="6" id="KW-1185">Reference proteome</keyword>
<dbReference type="FunFam" id="3.30.70.270:FF:000001">
    <property type="entry name" value="Diguanylate cyclase domain protein"/>
    <property type="match status" value="1"/>
</dbReference>
<feature type="transmembrane region" description="Helical" evidence="2">
    <location>
        <begin position="247"/>
        <end position="268"/>
    </location>
</feature>
<dbReference type="SUPFAM" id="SSF141868">
    <property type="entry name" value="EAL domain-like"/>
    <property type="match status" value="1"/>
</dbReference>
<evidence type="ECO:0000313" key="6">
    <source>
        <dbReference type="Proteomes" id="UP000199092"/>
    </source>
</evidence>
<dbReference type="Gene3D" id="3.20.20.450">
    <property type="entry name" value="EAL domain"/>
    <property type="match status" value="1"/>
</dbReference>
<evidence type="ECO:0000313" key="5">
    <source>
        <dbReference type="EMBL" id="SDS53505.1"/>
    </source>
</evidence>
<feature type="domain" description="GGDEF" evidence="4">
    <location>
        <begin position="347"/>
        <end position="482"/>
    </location>
</feature>
<dbReference type="InterPro" id="IPR000160">
    <property type="entry name" value="GGDEF_dom"/>
</dbReference>
<gene>
    <name evidence="5" type="ORF">SAMN04488543_1915</name>
</gene>
<dbReference type="InterPro" id="IPR029787">
    <property type="entry name" value="Nucleotide_cyclase"/>
</dbReference>
<feature type="transmembrane region" description="Helical" evidence="2">
    <location>
        <begin position="50"/>
        <end position="69"/>
    </location>
</feature>
<dbReference type="InterPro" id="IPR052155">
    <property type="entry name" value="Biofilm_reg_signaling"/>
</dbReference>
<dbReference type="NCBIfam" id="TIGR00254">
    <property type="entry name" value="GGDEF"/>
    <property type="match status" value="1"/>
</dbReference>
<dbReference type="Pfam" id="PF00990">
    <property type="entry name" value="GGDEF"/>
    <property type="match status" value="1"/>
</dbReference>
<proteinExistence type="predicted"/>
<dbReference type="CDD" id="cd01949">
    <property type="entry name" value="GGDEF"/>
    <property type="match status" value="1"/>
</dbReference>
<feature type="transmembrane region" description="Helical" evidence="2">
    <location>
        <begin position="274"/>
        <end position="296"/>
    </location>
</feature>
<dbReference type="STRING" id="546871.SAMN04488543_1915"/>
<keyword evidence="2" id="KW-1133">Transmembrane helix</keyword>
<evidence type="ECO:0000256" key="2">
    <source>
        <dbReference type="SAM" id="Phobius"/>
    </source>
</evidence>
<dbReference type="Proteomes" id="UP000199092">
    <property type="component" value="Chromosome I"/>
</dbReference>
<dbReference type="AlphaFoldDB" id="A0A1H1SZT1"/>
<dbReference type="PANTHER" id="PTHR44757">
    <property type="entry name" value="DIGUANYLATE CYCLASE DGCP"/>
    <property type="match status" value="1"/>
</dbReference>
<dbReference type="EMBL" id="LT629749">
    <property type="protein sequence ID" value="SDS53505.1"/>
    <property type="molecule type" value="Genomic_DNA"/>
</dbReference>
<dbReference type="Pfam" id="PF00563">
    <property type="entry name" value="EAL"/>
    <property type="match status" value="1"/>
</dbReference>
<accession>A0A1H1SZT1</accession>
<sequence>MVGGAAVAAYVSLPPGLGRDGLFLVVGLAQAAALVAGVRLHRPVSPTPWLLMAAGQMLWVLASVVGAATGETAAIDGSPGLVDVCYLLGYLVLGIGLFQLARIRRPPRDLGGFLDSAIITVGFSLLCWEIVAAPSLAAYDGSGAGTALVVAVAYPLADVMLLGVLVALLTIPGRRLPALRLLTTALVLLIAADLGTAALRGVSSAGPTAMNPLWLGSYVVWGATALHPSMRELSVPTTAEPRLGPALMTALTLAVLVPPGVLAVQQLAGRRLDVWPVLGCAVLLISLMIFRLWLAIAQMTTAIRARGRAQADLARQASLDPLTMLPNRTQAMRLLAGALAQAKRSGTRVGLLFVDLDGFKAVNDRFGHGAGDEVLQVVSRRMAAVVRNGDVVARLGGDEFIVLLERITVSEEARAVAQRVVQALAETILLDDGLRAAQVGASVGIALSQDADVEPDVLLNEADIAAYRAKAGGRGRAEVFDQGLREELRQRAVVESGLAAALSADELELHYQPIVCVDTGEVEGYEALLRWRRDDALIPPDSFIPIAEESELICEVDAWVLQRAAQQLALWTRDWHRPDLVMAVNVSGRHAARARVIADVADAAQAAGIDPARLVLEVTETAMVDDPAAVVHLSELRSRGFAISLDDFGTGYSSLARLEQLPLDILKVDRKFLDPDVPSAAKLLPLIVHAGHAFGLTVVAEGVEHEHQLATLRILGCESAQGYHLGRPVRATDVRPATAGRQPTSPSGLPQAQAAAPATRP</sequence>
<evidence type="ECO:0000256" key="1">
    <source>
        <dbReference type="SAM" id="MobiDB-lite"/>
    </source>
</evidence>
<feature type="transmembrane region" description="Helical" evidence="2">
    <location>
        <begin position="21"/>
        <end position="38"/>
    </location>
</feature>
<feature type="region of interest" description="Disordered" evidence="1">
    <location>
        <begin position="736"/>
        <end position="761"/>
    </location>
</feature>
<keyword evidence="2" id="KW-0472">Membrane</keyword>
<evidence type="ECO:0000259" key="3">
    <source>
        <dbReference type="PROSITE" id="PS50883"/>
    </source>
</evidence>
<dbReference type="InterPro" id="IPR043128">
    <property type="entry name" value="Rev_trsase/Diguanyl_cyclase"/>
</dbReference>
<dbReference type="InterPro" id="IPR001633">
    <property type="entry name" value="EAL_dom"/>
</dbReference>
<evidence type="ECO:0000259" key="4">
    <source>
        <dbReference type="PROSITE" id="PS50887"/>
    </source>
</evidence>
<dbReference type="SUPFAM" id="SSF55073">
    <property type="entry name" value="Nucleotide cyclase"/>
    <property type="match status" value="1"/>
</dbReference>
<dbReference type="PANTHER" id="PTHR44757:SF2">
    <property type="entry name" value="BIOFILM ARCHITECTURE MAINTENANCE PROTEIN MBAA"/>
    <property type="match status" value="1"/>
</dbReference>
<keyword evidence="2" id="KW-0812">Transmembrane</keyword>
<organism evidence="5 6">
    <name type="scientific">Friedmanniella luteola</name>
    <dbReference type="NCBI Taxonomy" id="546871"/>
    <lineage>
        <taxon>Bacteria</taxon>
        <taxon>Bacillati</taxon>
        <taxon>Actinomycetota</taxon>
        <taxon>Actinomycetes</taxon>
        <taxon>Propionibacteriales</taxon>
        <taxon>Nocardioidaceae</taxon>
        <taxon>Friedmanniella</taxon>
    </lineage>
</organism>
<dbReference type="Gene3D" id="3.30.70.270">
    <property type="match status" value="1"/>
</dbReference>
<dbReference type="PROSITE" id="PS50887">
    <property type="entry name" value="GGDEF"/>
    <property type="match status" value="1"/>
</dbReference>
<dbReference type="SMART" id="SM00267">
    <property type="entry name" value="GGDEF"/>
    <property type="match status" value="1"/>
</dbReference>
<feature type="transmembrane region" description="Helical" evidence="2">
    <location>
        <begin position="145"/>
        <end position="169"/>
    </location>
</feature>
<name>A0A1H1SZT1_9ACTN</name>
<feature type="compositionally biased region" description="Low complexity" evidence="1">
    <location>
        <begin position="750"/>
        <end position="761"/>
    </location>
</feature>
<reference evidence="5 6" key="1">
    <citation type="submission" date="2016-10" db="EMBL/GenBank/DDBJ databases">
        <authorList>
            <person name="de Groot N.N."/>
        </authorList>
    </citation>
    <scope>NUCLEOTIDE SEQUENCE [LARGE SCALE GENOMIC DNA]</scope>
    <source>
        <strain evidence="5 6">DSM 21741</strain>
    </source>
</reference>
<feature type="transmembrane region" description="Helical" evidence="2">
    <location>
        <begin position="113"/>
        <end position="139"/>
    </location>
</feature>
<dbReference type="CDD" id="cd01948">
    <property type="entry name" value="EAL"/>
    <property type="match status" value="1"/>
</dbReference>
<feature type="transmembrane region" description="Helical" evidence="2">
    <location>
        <begin position="81"/>
        <end position="101"/>
    </location>
</feature>
<protein>
    <submittedName>
        <fullName evidence="5">Diguanylate cyclase (GGDEF) domain-containing protein</fullName>
    </submittedName>
</protein>
<feature type="domain" description="EAL" evidence="3">
    <location>
        <begin position="491"/>
        <end position="742"/>
    </location>
</feature>
<dbReference type="InterPro" id="IPR035919">
    <property type="entry name" value="EAL_sf"/>
</dbReference>